<sequence>MGRCCLEGLVDAAVLSGLKPGVNSKVLGGPSLGGLVLSATVTATPGMRSLGMSTGVLRFGWGEAVLLRLRTEWESYWWRRWCWLGEA</sequence>
<dbReference type="AlphaFoldDB" id="A0A8S9XYM5"/>
<comment type="caution">
    <text evidence="1">The sequence shown here is derived from an EMBL/GenBank/DDBJ whole genome shotgun (WGS) entry which is preliminary data.</text>
</comment>
<evidence type="ECO:0000313" key="2">
    <source>
        <dbReference type="Proteomes" id="UP000466442"/>
    </source>
</evidence>
<reference evidence="1" key="1">
    <citation type="journal article" date="2021" name="Mol. Ecol. Resour.">
        <title>Apolygus lucorum genome provides insights into omnivorousness and mesophyll feeding.</title>
        <authorList>
            <person name="Liu Y."/>
            <person name="Liu H."/>
            <person name="Wang H."/>
            <person name="Huang T."/>
            <person name="Liu B."/>
            <person name="Yang B."/>
            <person name="Yin L."/>
            <person name="Li B."/>
            <person name="Zhang Y."/>
            <person name="Zhang S."/>
            <person name="Jiang F."/>
            <person name="Zhang X."/>
            <person name="Ren Y."/>
            <person name="Wang B."/>
            <person name="Wang S."/>
            <person name="Lu Y."/>
            <person name="Wu K."/>
            <person name="Fan W."/>
            <person name="Wang G."/>
        </authorList>
    </citation>
    <scope>NUCLEOTIDE SEQUENCE</scope>
    <source>
        <strain evidence="1">12Hb</strain>
    </source>
</reference>
<proteinExistence type="predicted"/>
<name>A0A8S9XYM5_APOLU</name>
<accession>A0A8S9XYM5</accession>
<evidence type="ECO:0000313" key="1">
    <source>
        <dbReference type="EMBL" id="KAF6212715.1"/>
    </source>
</evidence>
<dbReference type="Proteomes" id="UP000466442">
    <property type="component" value="Unassembled WGS sequence"/>
</dbReference>
<dbReference type="EMBL" id="WIXP02000004">
    <property type="protein sequence ID" value="KAF6212715.1"/>
    <property type="molecule type" value="Genomic_DNA"/>
</dbReference>
<protein>
    <submittedName>
        <fullName evidence="1">Uncharacterized protein</fullName>
    </submittedName>
</protein>
<gene>
    <name evidence="1" type="ORF">GE061_013241</name>
</gene>
<keyword evidence="2" id="KW-1185">Reference proteome</keyword>
<organism evidence="1 2">
    <name type="scientific">Apolygus lucorum</name>
    <name type="common">Small green plant bug</name>
    <name type="synonym">Lygocoris lucorum</name>
    <dbReference type="NCBI Taxonomy" id="248454"/>
    <lineage>
        <taxon>Eukaryota</taxon>
        <taxon>Metazoa</taxon>
        <taxon>Ecdysozoa</taxon>
        <taxon>Arthropoda</taxon>
        <taxon>Hexapoda</taxon>
        <taxon>Insecta</taxon>
        <taxon>Pterygota</taxon>
        <taxon>Neoptera</taxon>
        <taxon>Paraneoptera</taxon>
        <taxon>Hemiptera</taxon>
        <taxon>Heteroptera</taxon>
        <taxon>Panheteroptera</taxon>
        <taxon>Cimicomorpha</taxon>
        <taxon>Miridae</taxon>
        <taxon>Mirini</taxon>
        <taxon>Apolygus</taxon>
    </lineage>
</organism>